<dbReference type="AlphaFoldDB" id="A0A378TPJ7"/>
<gene>
    <name evidence="1" type="ORF">NCTC10821_05111</name>
</gene>
<accession>A0A378TPJ7</accession>
<protein>
    <submittedName>
        <fullName evidence="1">Uncharacterized protein</fullName>
    </submittedName>
</protein>
<organism evidence="1 2">
    <name type="scientific">Mycolicibacterium tokaiense</name>
    <dbReference type="NCBI Taxonomy" id="39695"/>
    <lineage>
        <taxon>Bacteria</taxon>
        <taxon>Bacillati</taxon>
        <taxon>Actinomycetota</taxon>
        <taxon>Actinomycetes</taxon>
        <taxon>Mycobacteriales</taxon>
        <taxon>Mycobacteriaceae</taxon>
        <taxon>Mycolicibacterium</taxon>
    </lineage>
</organism>
<evidence type="ECO:0000313" key="2">
    <source>
        <dbReference type="Proteomes" id="UP000254978"/>
    </source>
</evidence>
<proteinExistence type="predicted"/>
<dbReference type="EMBL" id="UGQT01000001">
    <property type="protein sequence ID" value="STZ61556.1"/>
    <property type="molecule type" value="Genomic_DNA"/>
</dbReference>
<sequence length="292" mass="31233">MTTPTVVYIHGIGDKPAAEDVKQEWDLALFGNPMGTQTRMAYWAHLRVPDAGEFEALPAAAESPEQFIEATLSEIASQTGVLESLQTSPLAPWLRDMTYAADAVADGESLAESQFEVLPLPAPLRKAAFRALVKVALKDVHAYFFGGRGPAIRAALQQVLDDIGGPVIVIGHSLGSVVAYDVLSNPVNQDRTVPLFVTLGSPLAVTEIQDLVVTPLKVPDPVAAWRNCCDARDVVALDKTIRGEYDPAAMCTDVLVVNDTDNHHGIGPYLRAAVVREAVTAALGATATTQRR</sequence>
<keyword evidence="2" id="KW-1185">Reference proteome</keyword>
<name>A0A378TPJ7_9MYCO</name>
<dbReference type="OrthoDB" id="3483116at2"/>
<dbReference type="RefSeq" id="WP_115280459.1">
    <property type="nucleotide sequence ID" value="NZ_AP022600.1"/>
</dbReference>
<dbReference type="Gene3D" id="3.40.50.1820">
    <property type="entry name" value="alpha/beta hydrolase"/>
    <property type="match status" value="1"/>
</dbReference>
<evidence type="ECO:0000313" key="1">
    <source>
        <dbReference type="EMBL" id="STZ61556.1"/>
    </source>
</evidence>
<dbReference type="Proteomes" id="UP000254978">
    <property type="component" value="Unassembled WGS sequence"/>
</dbReference>
<dbReference type="InterPro" id="IPR029058">
    <property type="entry name" value="AB_hydrolase_fold"/>
</dbReference>
<reference evidence="1 2" key="1">
    <citation type="submission" date="2018-06" db="EMBL/GenBank/DDBJ databases">
        <authorList>
            <consortium name="Pathogen Informatics"/>
            <person name="Doyle S."/>
        </authorList>
    </citation>
    <scope>NUCLEOTIDE SEQUENCE [LARGE SCALE GENOMIC DNA]</scope>
    <source>
        <strain evidence="1 2">NCTC10821</strain>
    </source>
</reference>
<dbReference type="SUPFAM" id="SSF53474">
    <property type="entry name" value="alpha/beta-Hydrolases"/>
    <property type="match status" value="1"/>
</dbReference>